<dbReference type="HOGENOM" id="CLU_003996_0_0_5"/>
<dbReference type="Pfam" id="PF05170">
    <property type="entry name" value="AsmA"/>
    <property type="match status" value="1"/>
</dbReference>
<sequence length="1188" mass="124559">MQATLLGIATAAILALIAALVGPYFIDWNQFRPRFEAEAARAIGAPVRVAGELDARLLPTPTLRLRQVVVGGANDPGRVRADRLDVEFSLGSLMRGEVHASELTIGGFALDLGLDAQGKLDWPAATAFTSLGALAIDRLNLTGRIALHDARRRSTLELNDIAFSGEVKALAGAIRGDGNFLVDGTRYPFRLWSNRAGDNAGSRLRFALESSERGWMADLEGLFSVEARTPRFDGALTLASVAARTPAEPTPSTPWRLTGKLKADPAGARFDQVEASFGAEASALRFAGQAEARFGAAPELSASLSARQLDLDRLLKQQGGDADLRWLPELRRMLGAVPAAPMPTRLDLSVEQIMLGGRAVQNLSAELRSQPQGWAIERLALRAPGGSELSIDEAAVQSGELQAALKLASADPDLLLAWIAGRSEPTARVQKPLSASGRLALGADRVAIEQLRAEIDGHAIEGSASWAGTGTGSRAEAKLKAERLDLDAAIDGLRALAGPRADWPAEGQLSLDIAEATWSGQTLRPLQLQLGYGPDRITLARLRGGEPGQMLVEASGALDRRSSTGQFDFSARASSLRRIAEWMAPSAPAVATRLNAVGAGEGTAQLGGKLVLSDREAPSGQRVALATLTLDAPLKGRVALTGWPTLAAIHDLDGDALMQTEAKVDASFASEPGTPLLALLGLDRVLAPGSGPIWFESSATGAWQKPWRLTAHLRGDAVDAELAGTVEPWSSEPKAASNLNVRRANLAPLAGRDPGAAPVPNLKMTSRLGLAGNKLRFDDIDATMAGSRMRGRLALTRGQETELEGEFGLDSLELAPALQLALGVGADATAPLGPGVLQNWRGRLAFQALRGGLPGGIELRPISGMIRSDGASLSLDKLAARIGGGEAKGDLTARRSADGLTLDARLQWSGVDGAALRYRGLAMPEGKTALQMTLAGAGRSAAAVVANLSGGGLVSIEQGRIAGLDPKAFEAAIHAAEGGQPIDDVKLGRIVEPVLAQGALKLAKAQIPFSIDQGRLRVSPTPLDGEGARIVVSGGYDIAADQADLRAVMSVAGPASGLFRPELQVWATGTPDALQRQIDVAALASWLATRRIDSEIQRLQTIEQSETPTLVPPQPLGPPTEVSDPPVASIPSPTRDPREGPKALPRSTTTQAAPLPPPITVRPAPGDARRRLPPPMVLTPPTTPRAAF</sequence>
<dbReference type="InterPro" id="IPR007844">
    <property type="entry name" value="AsmA"/>
</dbReference>
<reference evidence="3" key="1">
    <citation type="submission" date="2006-09" db="EMBL/GenBank/DDBJ databases">
        <title>Complete sequence of Rhodopseudomonas palustris BisA53.</title>
        <authorList>
            <consortium name="US DOE Joint Genome Institute"/>
            <person name="Copeland A."/>
            <person name="Lucas S."/>
            <person name="Lapidus A."/>
            <person name="Barry K."/>
            <person name="Detter J.C."/>
            <person name="Glavina del Rio T."/>
            <person name="Hammon N."/>
            <person name="Israni S."/>
            <person name="Dalin E."/>
            <person name="Tice H."/>
            <person name="Pitluck S."/>
            <person name="Chain P."/>
            <person name="Malfatti S."/>
            <person name="Shin M."/>
            <person name="Vergez L."/>
            <person name="Schmutz J."/>
            <person name="Larimer F."/>
            <person name="Land M."/>
            <person name="Hauser L."/>
            <person name="Pelletier D.A."/>
            <person name="Kyrpides N."/>
            <person name="Kim E."/>
            <person name="Harwood C.S."/>
            <person name="Oda Y."/>
            <person name="Richardson P."/>
        </authorList>
    </citation>
    <scope>NUCLEOTIDE SEQUENCE [LARGE SCALE GENOMIC DNA]</scope>
    <source>
        <strain evidence="3">BisA53</strain>
    </source>
</reference>
<name>Q07PP9_RHOP5</name>
<dbReference type="InterPro" id="IPR017023">
    <property type="entry name" value="UCP034039"/>
</dbReference>
<feature type="compositionally biased region" description="Pro residues" evidence="1">
    <location>
        <begin position="1173"/>
        <end position="1188"/>
    </location>
</feature>
<dbReference type="PANTHER" id="PTHR30441">
    <property type="entry name" value="DUF748 DOMAIN-CONTAINING PROTEIN"/>
    <property type="match status" value="1"/>
</dbReference>
<organism evidence="3">
    <name type="scientific">Rhodopseudomonas palustris (strain BisA53)</name>
    <dbReference type="NCBI Taxonomy" id="316055"/>
    <lineage>
        <taxon>Bacteria</taxon>
        <taxon>Pseudomonadati</taxon>
        <taxon>Pseudomonadota</taxon>
        <taxon>Alphaproteobacteria</taxon>
        <taxon>Hyphomicrobiales</taxon>
        <taxon>Nitrobacteraceae</taxon>
        <taxon>Rhodopseudomonas</taxon>
    </lineage>
</organism>
<feature type="domain" description="AsmA" evidence="2">
    <location>
        <begin position="7"/>
        <end position="127"/>
    </location>
</feature>
<protein>
    <submittedName>
        <fullName evidence="3">AsmA family protein</fullName>
    </submittedName>
</protein>
<feature type="region of interest" description="Disordered" evidence="1">
    <location>
        <begin position="1101"/>
        <end position="1188"/>
    </location>
</feature>
<dbReference type="STRING" id="316055.RPE_2141"/>
<accession>Q07PP9</accession>
<dbReference type="eggNOG" id="COG2982">
    <property type="taxonomic scope" value="Bacteria"/>
</dbReference>
<proteinExistence type="predicted"/>
<dbReference type="KEGG" id="rpe:RPE_2141"/>
<dbReference type="AlphaFoldDB" id="Q07PP9"/>
<dbReference type="PANTHER" id="PTHR30441:SF4">
    <property type="entry name" value="PROTEIN ASMA"/>
    <property type="match status" value="1"/>
</dbReference>
<dbReference type="GO" id="GO:0005886">
    <property type="term" value="C:plasma membrane"/>
    <property type="evidence" value="ECO:0007669"/>
    <property type="project" value="TreeGrafter"/>
</dbReference>
<dbReference type="EMBL" id="CP000463">
    <property type="protein sequence ID" value="ABJ06085.1"/>
    <property type="molecule type" value="Genomic_DNA"/>
</dbReference>
<dbReference type="GO" id="GO:0090313">
    <property type="term" value="P:regulation of protein targeting to membrane"/>
    <property type="evidence" value="ECO:0007669"/>
    <property type="project" value="TreeGrafter"/>
</dbReference>
<dbReference type="PIRSF" id="PIRSF034039">
    <property type="entry name" value="UCP034039"/>
    <property type="match status" value="1"/>
</dbReference>
<evidence type="ECO:0000313" key="3">
    <source>
        <dbReference type="EMBL" id="ABJ06085.1"/>
    </source>
</evidence>
<dbReference type="InterPro" id="IPR052894">
    <property type="entry name" value="AsmA-related"/>
</dbReference>
<evidence type="ECO:0000259" key="2">
    <source>
        <dbReference type="Pfam" id="PF05170"/>
    </source>
</evidence>
<dbReference type="OrthoDB" id="9816380at2"/>
<evidence type="ECO:0000256" key="1">
    <source>
        <dbReference type="SAM" id="MobiDB-lite"/>
    </source>
</evidence>
<gene>
    <name evidence="3" type="ordered locus">RPE_2141</name>
</gene>